<protein>
    <submittedName>
        <fullName evidence="2">CM0545.280.nc protein</fullName>
    </submittedName>
</protein>
<reference evidence="2" key="1">
    <citation type="journal article" date="2003" name="Nature">
        <title>Plant recognition of symbiotic bacteria requires two LysM receptor-like kinases.</title>
        <authorList>
            <person name="Radutoiu S."/>
            <person name="Madsen L.H."/>
            <person name="Madsen E.B."/>
            <person name="Felle H.H."/>
            <person name="Umehara Y."/>
            <person name="Gronlund M."/>
            <person name="Sato S."/>
            <person name="Nakamura Y."/>
            <person name="Tabata S."/>
            <person name="Sandal N."/>
            <person name="Stougaard J."/>
        </authorList>
    </citation>
    <scope>NUCLEOTIDE SEQUENCE</scope>
</reference>
<gene>
    <name evidence="2" type="primary">CM0545.280.nc</name>
</gene>
<dbReference type="AlphaFoldDB" id="B0BLB3"/>
<organism evidence="2">
    <name type="scientific">Lotus japonicus</name>
    <name type="common">Lotus corniculatus var. japonicus</name>
    <dbReference type="NCBI Taxonomy" id="34305"/>
    <lineage>
        <taxon>Eukaryota</taxon>
        <taxon>Viridiplantae</taxon>
        <taxon>Streptophyta</taxon>
        <taxon>Embryophyta</taxon>
        <taxon>Tracheophyta</taxon>
        <taxon>Spermatophyta</taxon>
        <taxon>Magnoliopsida</taxon>
        <taxon>eudicotyledons</taxon>
        <taxon>Gunneridae</taxon>
        <taxon>Pentapetalae</taxon>
        <taxon>rosids</taxon>
        <taxon>fabids</taxon>
        <taxon>Fabales</taxon>
        <taxon>Fabaceae</taxon>
        <taxon>Papilionoideae</taxon>
        <taxon>50 kb inversion clade</taxon>
        <taxon>NPAAA clade</taxon>
        <taxon>Hologalegina</taxon>
        <taxon>robinioid clade</taxon>
        <taxon>Loteae</taxon>
        <taxon>Lotus</taxon>
    </lineage>
</organism>
<proteinExistence type="predicted"/>
<feature type="region of interest" description="Disordered" evidence="1">
    <location>
        <begin position="109"/>
        <end position="139"/>
    </location>
</feature>
<accession>B0BLB3</accession>
<reference evidence="2" key="2">
    <citation type="journal article" date="2008" name="DNA Res.">
        <title>Genome structure of the legume, Lotus japonicus.</title>
        <authorList>
            <person name="Sato S."/>
            <person name="Nakamura Y."/>
            <person name="Kaneko T."/>
            <person name="Asamizu E."/>
            <person name="Kato T."/>
            <person name="Nakao M."/>
            <person name="Sasamoto S."/>
            <person name="Watanabe A."/>
            <person name="Ono A."/>
            <person name="Kawashima K."/>
            <person name="Fujishiro T."/>
            <person name="Katoh M."/>
            <person name="Kohara M."/>
            <person name="Kishida Y."/>
            <person name="Minami C."/>
            <person name="Nakayama S."/>
            <person name="Nakazaki N."/>
            <person name="Shimizu Y."/>
            <person name="Shinpo S."/>
            <person name="Takahashi C."/>
            <person name="Wada T."/>
            <person name="Yamada M."/>
            <person name="Ohmido N."/>
            <person name="Hayashi M."/>
            <person name="Fukui K."/>
            <person name="Baba T."/>
            <person name="Nakamichi T."/>
            <person name="Mori H."/>
            <person name="Tabata S."/>
        </authorList>
    </citation>
    <scope>NUCLEOTIDE SEQUENCE</scope>
</reference>
<name>B0BLB3_LOTJA</name>
<feature type="compositionally biased region" description="Pro residues" evidence="1">
    <location>
        <begin position="333"/>
        <end position="346"/>
    </location>
</feature>
<dbReference type="EMBL" id="AP006535">
    <property type="protein sequence ID" value="BAF98602.1"/>
    <property type="molecule type" value="Genomic_DNA"/>
</dbReference>
<feature type="compositionally biased region" description="Polar residues" evidence="1">
    <location>
        <begin position="302"/>
        <end position="326"/>
    </location>
</feature>
<feature type="compositionally biased region" description="Basic residues" evidence="1">
    <location>
        <begin position="119"/>
        <end position="129"/>
    </location>
</feature>
<evidence type="ECO:0000313" key="2">
    <source>
        <dbReference type="EMBL" id="BAF98602.1"/>
    </source>
</evidence>
<sequence>MMKNTEEEDAIISTKKQQLMHAPNAENSVVLDQPRGVALSEATIAYKLRKRKKSRKKKKLESGVQNVACKSQRDFLVQEEVVEPMEAGTVLVSDNQPVWSGVALSEAMEEYSEGEKSQKNMRKRKRRKKLESSVQKGVDETIKGTEKMEPTEAGTVQSLKLRSYGHRQFSTDSAAFAYQSCSAQLCVCHIRVSSKQSITDPPRSIGDPVSAKEQAEIILEGFPTKYESLYTLQRLVMMVIPILMARDVVEKVEAEVMVCSVKCVFQQDIQPLSVITGLIKPFTFVQNPYPNNGWDSGPMQWNFGQPQRNESSSSQQWLPGQSQWRGTQAARPAFPPLNPPPLPNTMPPVQSLQSLYHM</sequence>
<feature type="region of interest" description="Disordered" evidence="1">
    <location>
        <begin position="300"/>
        <end position="350"/>
    </location>
</feature>
<evidence type="ECO:0000256" key="1">
    <source>
        <dbReference type="SAM" id="MobiDB-lite"/>
    </source>
</evidence>